<dbReference type="EMBL" id="LAZR01000295">
    <property type="protein sequence ID" value="KKN76473.1"/>
    <property type="molecule type" value="Genomic_DNA"/>
</dbReference>
<protein>
    <submittedName>
        <fullName evidence="1">Uncharacterized protein</fullName>
    </submittedName>
</protein>
<sequence length="56" mass="6466">MVELTIVIFATEGIFYAQTDASNDPEEIIKGQGADPYEALEKWLEDLREKDFFRPD</sequence>
<comment type="caution">
    <text evidence="1">The sequence shown here is derived from an EMBL/GenBank/DDBJ whole genome shotgun (WGS) entry which is preliminary data.</text>
</comment>
<dbReference type="AlphaFoldDB" id="A0A0F9WE08"/>
<organism evidence="1">
    <name type="scientific">marine sediment metagenome</name>
    <dbReference type="NCBI Taxonomy" id="412755"/>
    <lineage>
        <taxon>unclassified sequences</taxon>
        <taxon>metagenomes</taxon>
        <taxon>ecological metagenomes</taxon>
    </lineage>
</organism>
<evidence type="ECO:0000313" key="1">
    <source>
        <dbReference type="EMBL" id="KKN76473.1"/>
    </source>
</evidence>
<gene>
    <name evidence="1" type="ORF">LCGC14_0369820</name>
</gene>
<proteinExistence type="predicted"/>
<reference evidence="1" key="1">
    <citation type="journal article" date="2015" name="Nature">
        <title>Complex archaea that bridge the gap between prokaryotes and eukaryotes.</title>
        <authorList>
            <person name="Spang A."/>
            <person name="Saw J.H."/>
            <person name="Jorgensen S.L."/>
            <person name="Zaremba-Niedzwiedzka K."/>
            <person name="Martijn J."/>
            <person name="Lind A.E."/>
            <person name="van Eijk R."/>
            <person name="Schleper C."/>
            <person name="Guy L."/>
            <person name="Ettema T.J."/>
        </authorList>
    </citation>
    <scope>NUCLEOTIDE SEQUENCE</scope>
</reference>
<accession>A0A0F9WE08</accession>
<name>A0A0F9WE08_9ZZZZ</name>